<reference evidence="2" key="1">
    <citation type="journal article" date="2020" name="Stud. Mycol.">
        <title>101 Dothideomycetes genomes: a test case for predicting lifestyles and emergence of pathogens.</title>
        <authorList>
            <person name="Haridas S."/>
            <person name="Albert R."/>
            <person name="Binder M."/>
            <person name="Bloem J."/>
            <person name="Labutti K."/>
            <person name="Salamov A."/>
            <person name="Andreopoulos B."/>
            <person name="Baker S."/>
            <person name="Barry K."/>
            <person name="Bills G."/>
            <person name="Bluhm B."/>
            <person name="Cannon C."/>
            <person name="Castanera R."/>
            <person name="Culley D."/>
            <person name="Daum C."/>
            <person name="Ezra D."/>
            <person name="Gonzalez J."/>
            <person name="Henrissat B."/>
            <person name="Kuo A."/>
            <person name="Liang C."/>
            <person name="Lipzen A."/>
            <person name="Lutzoni F."/>
            <person name="Magnuson J."/>
            <person name="Mondo S."/>
            <person name="Nolan M."/>
            <person name="Ohm R."/>
            <person name="Pangilinan J."/>
            <person name="Park H.-J."/>
            <person name="Ramirez L."/>
            <person name="Alfaro M."/>
            <person name="Sun H."/>
            <person name="Tritt A."/>
            <person name="Yoshinaga Y."/>
            <person name="Zwiers L.-H."/>
            <person name="Turgeon B."/>
            <person name="Goodwin S."/>
            <person name="Spatafora J."/>
            <person name="Crous P."/>
            <person name="Grigoriev I."/>
        </authorList>
    </citation>
    <scope>NUCLEOTIDE SEQUENCE</scope>
    <source>
        <strain evidence="2">CBS 379.55</strain>
    </source>
</reference>
<organism evidence="2 3">
    <name type="scientific">Westerdykella ornata</name>
    <dbReference type="NCBI Taxonomy" id="318751"/>
    <lineage>
        <taxon>Eukaryota</taxon>
        <taxon>Fungi</taxon>
        <taxon>Dikarya</taxon>
        <taxon>Ascomycota</taxon>
        <taxon>Pezizomycotina</taxon>
        <taxon>Dothideomycetes</taxon>
        <taxon>Pleosporomycetidae</taxon>
        <taxon>Pleosporales</taxon>
        <taxon>Sporormiaceae</taxon>
        <taxon>Westerdykella</taxon>
    </lineage>
</organism>
<accession>A0A6A6J790</accession>
<dbReference type="GeneID" id="54547177"/>
<gene>
    <name evidence="2" type="ORF">EI97DRAFT_236421</name>
</gene>
<dbReference type="EMBL" id="ML986527">
    <property type="protein sequence ID" value="KAF2272094.1"/>
    <property type="molecule type" value="Genomic_DNA"/>
</dbReference>
<dbReference type="RefSeq" id="XP_033649633.1">
    <property type="nucleotide sequence ID" value="XM_033794002.1"/>
</dbReference>
<feature type="region of interest" description="Disordered" evidence="1">
    <location>
        <begin position="115"/>
        <end position="139"/>
    </location>
</feature>
<keyword evidence="3" id="KW-1185">Reference proteome</keyword>
<proteinExistence type="predicted"/>
<protein>
    <submittedName>
        <fullName evidence="2">Uncharacterized protein</fullName>
    </submittedName>
</protein>
<evidence type="ECO:0000256" key="1">
    <source>
        <dbReference type="SAM" id="MobiDB-lite"/>
    </source>
</evidence>
<dbReference type="AlphaFoldDB" id="A0A6A6J790"/>
<dbReference type="Proteomes" id="UP000800097">
    <property type="component" value="Unassembled WGS sequence"/>
</dbReference>
<sequence length="314" mass="35567">MQRRRYWTIGKLWFSRMLQNGQSPQASHAAPRPNGMQTGRHICMHEPLFKQGSACANIAARVSCICIKPSEPPSVLVMWNPDANFNAYYDKDALGVEYIKRLGTRNLEQEGYEPWKLFPPQHGRQSSGTHGRRTGPDFSRTLIRSGSGTDAFSYAISDSWRPPSARHTVRFPPSIEQAKPCRSRTSTPMWAYAAHGSMSQYGGRLHHTTMAFEMPLPASGYVRFVLLDFYISSKTGYCYRNRVPRRCRAPEAILVSQRAFPYLTSVAAIRFMSPACMIQQRNGQRLRVLPTCQRRLPFESSSSVPSATVRVLEQ</sequence>
<evidence type="ECO:0000313" key="2">
    <source>
        <dbReference type="EMBL" id="KAF2272094.1"/>
    </source>
</evidence>
<name>A0A6A6J790_WESOR</name>
<evidence type="ECO:0000313" key="3">
    <source>
        <dbReference type="Proteomes" id="UP000800097"/>
    </source>
</evidence>